<accession>A0A3Q2SRB4</accession>
<feature type="domain" description="Ig-like" evidence="2">
    <location>
        <begin position="37"/>
        <end position="124"/>
    </location>
</feature>
<dbReference type="SUPFAM" id="SSF48726">
    <property type="entry name" value="Immunoglobulin"/>
    <property type="match status" value="1"/>
</dbReference>
<organism evidence="3 4">
    <name type="scientific">Fundulus heteroclitus</name>
    <name type="common">Killifish</name>
    <name type="synonym">Mummichog</name>
    <dbReference type="NCBI Taxonomy" id="8078"/>
    <lineage>
        <taxon>Eukaryota</taxon>
        <taxon>Metazoa</taxon>
        <taxon>Chordata</taxon>
        <taxon>Craniata</taxon>
        <taxon>Vertebrata</taxon>
        <taxon>Euteleostomi</taxon>
        <taxon>Actinopterygii</taxon>
        <taxon>Neopterygii</taxon>
        <taxon>Teleostei</taxon>
        <taxon>Neoteleostei</taxon>
        <taxon>Acanthomorphata</taxon>
        <taxon>Ovalentaria</taxon>
        <taxon>Atherinomorphae</taxon>
        <taxon>Cyprinodontiformes</taxon>
        <taxon>Fundulidae</taxon>
        <taxon>Fundulus</taxon>
    </lineage>
</organism>
<dbReference type="InterPro" id="IPR007110">
    <property type="entry name" value="Ig-like_dom"/>
</dbReference>
<feature type="signal peptide" evidence="1">
    <location>
        <begin position="1"/>
        <end position="24"/>
    </location>
</feature>
<dbReference type="PROSITE" id="PS50835">
    <property type="entry name" value="IG_LIKE"/>
    <property type="match status" value="1"/>
</dbReference>
<dbReference type="InterPro" id="IPR013783">
    <property type="entry name" value="Ig-like_fold"/>
</dbReference>
<dbReference type="InterPro" id="IPR003599">
    <property type="entry name" value="Ig_sub"/>
</dbReference>
<proteinExistence type="predicted"/>
<reference evidence="3" key="1">
    <citation type="submission" date="2025-08" db="UniProtKB">
        <authorList>
            <consortium name="Ensembl"/>
        </authorList>
    </citation>
    <scope>IDENTIFICATION</scope>
</reference>
<evidence type="ECO:0000256" key="1">
    <source>
        <dbReference type="SAM" id="SignalP"/>
    </source>
</evidence>
<evidence type="ECO:0000313" key="4">
    <source>
        <dbReference type="Proteomes" id="UP000265000"/>
    </source>
</evidence>
<name>A0A3Q2SRB4_FUNHE</name>
<evidence type="ECO:0000313" key="3">
    <source>
        <dbReference type="Ensembl" id="ENSFHEP00000001883.1"/>
    </source>
</evidence>
<dbReference type="InterPro" id="IPR036179">
    <property type="entry name" value="Ig-like_dom_sf"/>
</dbReference>
<dbReference type="SMART" id="SM00409">
    <property type="entry name" value="IG"/>
    <property type="match status" value="1"/>
</dbReference>
<protein>
    <recommendedName>
        <fullName evidence="2">Ig-like domain-containing protein</fullName>
    </recommendedName>
</protein>
<dbReference type="Proteomes" id="UP000265000">
    <property type="component" value="Unplaced"/>
</dbReference>
<dbReference type="Gene3D" id="2.60.40.10">
    <property type="entry name" value="Immunoglobulins"/>
    <property type="match status" value="1"/>
</dbReference>
<keyword evidence="4" id="KW-1185">Reference proteome</keyword>
<dbReference type="STRING" id="8078.ENSFHEP00000001883"/>
<keyword evidence="1" id="KW-0732">Signal</keyword>
<dbReference type="AlphaFoldDB" id="A0A3Q2SRB4"/>
<sequence>MQVNALSFFYFSAFVLLDVKSSSAGRCLTPGLLTFPGEQLILHCDALPNCDDDEALIYWLVDGSFPEDARPLTALKTSRFRLMEGSILQKNLLLKNVTPDDFNSTFSCVVTNAVGMAQKFIRLTSTDCGGKQ</sequence>
<evidence type="ECO:0000259" key="2">
    <source>
        <dbReference type="PROSITE" id="PS50835"/>
    </source>
</evidence>
<dbReference type="Ensembl" id="ENSFHET00000013134.1">
    <property type="protein sequence ID" value="ENSFHEP00000001883.1"/>
    <property type="gene ID" value="ENSFHEG00000002644.1"/>
</dbReference>
<reference evidence="3" key="2">
    <citation type="submission" date="2025-09" db="UniProtKB">
        <authorList>
            <consortium name="Ensembl"/>
        </authorList>
    </citation>
    <scope>IDENTIFICATION</scope>
</reference>
<feature type="chain" id="PRO_5018541290" description="Ig-like domain-containing protein" evidence="1">
    <location>
        <begin position="25"/>
        <end position="132"/>
    </location>
</feature>